<protein>
    <submittedName>
        <fullName evidence="2">Capsular polysaccharide synthesis protein</fullName>
    </submittedName>
</protein>
<keyword evidence="1" id="KW-0812">Transmembrane</keyword>
<dbReference type="Pfam" id="PF05704">
    <property type="entry name" value="Caps_synth"/>
    <property type="match status" value="1"/>
</dbReference>
<dbReference type="AlphaFoldDB" id="A0AAW7WNP7"/>
<feature type="transmembrane region" description="Helical" evidence="1">
    <location>
        <begin position="38"/>
        <end position="57"/>
    </location>
</feature>
<accession>A0AAW7WNP7</accession>
<sequence>MKRKNKNEMFRVKEPKWKKFFSRIQWIFSSFYKETKEYGLGVGWYGLIWWISVYARMPKLSAKALAMSTKYIDSYFYAHYNNILEHYKNNDDLEPEEEVGINDYPIWCFWWQGKDKMPEVVRLCFDRIESNNSNVTLITKDNINEIVKLPQQIYKKVADGNISYTHLSDILRLTLLAEYGGMWIDVTCFNPYTIPNDAKQMAFCSPHDTKKQENRNLITYWCDLGGWRSWNIGTNRKNSILFCFSRDMIQAIAIRQHCMPSYFMVDCLLNFAYRHIDKVRELIDNLPDINTKCADLFLSYFNTNKIWDESEYANLIANDWLFKLTYKTIWKEEVDGHSTFYGKLFSSK</sequence>
<dbReference type="SUPFAM" id="SSF53448">
    <property type="entry name" value="Nucleotide-diphospho-sugar transferases"/>
    <property type="match status" value="1"/>
</dbReference>
<comment type="caution">
    <text evidence="2">The sequence shown here is derived from an EMBL/GenBank/DDBJ whole genome shotgun (WGS) entry which is preliminary data.</text>
</comment>
<proteinExistence type="predicted"/>
<evidence type="ECO:0000313" key="2">
    <source>
        <dbReference type="EMBL" id="MDO6357520.1"/>
    </source>
</evidence>
<dbReference type="EMBL" id="JAUONL010000004">
    <property type="protein sequence ID" value="MDO6357520.1"/>
    <property type="molecule type" value="Genomic_DNA"/>
</dbReference>
<name>A0AAW7WNP7_9BACE</name>
<evidence type="ECO:0000313" key="3">
    <source>
        <dbReference type="Proteomes" id="UP001170023"/>
    </source>
</evidence>
<gene>
    <name evidence="2" type="ORF">Q4469_07435</name>
</gene>
<dbReference type="InterPro" id="IPR008441">
    <property type="entry name" value="AfumC-like_glycosyl_Trfase"/>
</dbReference>
<dbReference type="RefSeq" id="WP_303447265.1">
    <property type="nucleotide sequence ID" value="NZ_JAUONJ010000006.1"/>
</dbReference>
<dbReference type="Gene3D" id="3.90.550.20">
    <property type="match status" value="1"/>
</dbReference>
<dbReference type="InterPro" id="IPR029044">
    <property type="entry name" value="Nucleotide-diphossugar_trans"/>
</dbReference>
<dbReference type="GO" id="GO:0016757">
    <property type="term" value="F:glycosyltransferase activity"/>
    <property type="evidence" value="ECO:0007669"/>
    <property type="project" value="InterPro"/>
</dbReference>
<dbReference type="Proteomes" id="UP001170023">
    <property type="component" value="Unassembled WGS sequence"/>
</dbReference>
<organism evidence="2 3">
    <name type="scientific">Bacteroides caccae</name>
    <dbReference type="NCBI Taxonomy" id="47678"/>
    <lineage>
        <taxon>Bacteria</taxon>
        <taxon>Pseudomonadati</taxon>
        <taxon>Bacteroidota</taxon>
        <taxon>Bacteroidia</taxon>
        <taxon>Bacteroidales</taxon>
        <taxon>Bacteroidaceae</taxon>
        <taxon>Bacteroides</taxon>
    </lineage>
</organism>
<keyword evidence="1" id="KW-0472">Membrane</keyword>
<evidence type="ECO:0000256" key="1">
    <source>
        <dbReference type="SAM" id="Phobius"/>
    </source>
</evidence>
<reference evidence="2" key="1">
    <citation type="submission" date="2023-07" db="EMBL/GenBank/DDBJ databases">
        <title>Whole Genome Sequencing of Colonoscopy isolates.</title>
        <authorList>
            <person name="Surve S.V."/>
            <person name="Valls R.A."/>
            <person name="Barrak K.E."/>
            <person name="Gardner T.B."/>
            <person name="O'Toole G.A."/>
        </authorList>
    </citation>
    <scope>NUCLEOTIDE SEQUENCE</scope>
    <source>
        <strain evidence="2">GP0119</strain>
    </source>
</reference>
<keyword evidence="1" id="KW-1133">Transmembrane helix</keyword>